<dbReference type="EMBL" id="JH687446">
    <property type="protein sequence ID" value="EIM79016.1"/>
    <property type="molecule type" value="Genomic_DNA"/>
</dbReference>
<organism evidence="1 2">
    <name type="scientific">Stereum hirsutum (strain FP-91666)</name>
    <name type="common">White-rot fungus</name>
    <dbReference type="NCBI Taxonomy" id="721885"/>
    <lineage>
        <taxon>Eukaryota</taxon>
        <taxon>Fungi</taxon>
        <taxon>Dikarya</taxon>
        <taxon>Basidiomycota</taxon>
        <taxon>Agaricomycotina</taxon>
        <taxon>Agaricomycetes</taxon>
        <taxon>Russulales</taxon>
        <taxon>Stereaceae</taxon>
        <taxon>Stereum</taxon>
    </lineage>
</organism>
<keyword evidence="2" id="KW-1185">Reference proteome</keyword>
<dbReference type="AlphaFoldDB" id="R7RVG7"/>
<evidence type="ECO:0000313" key="1">
    <source>
        <dbReference type="EMBL" id="EIM79016.1"/>
    </source>
</evidence>
<sequence>MPAASRFPVELVERSMNTLDVTDFARAASVFRLSASDDFAVWLSVALDRIYKVVDLSVPMKPITWTRLQTSVSICPQNWQLVDDLRIGWTDMYFDGRGFPTAARAATLYPEIVACCTRLKNLDVSITVPGGMGASDMQRLPFSLLSRTLPRECAFRLERFSAEGWASYPLSAPFLQLHTSTLTHIEMNHYGAWPLTSVHPLHFAILSGWQGQMCALSWIGSAPRLIDITLDVGTEGGSDTTELAYHIHRLDLHLIKLHLDLDMPRGRNVDIGLLSLIASTCPLLEVLSLQSMSEVIPPWVNSWTHQTHREGNMSTVCDVLRKLGRLRDVGYHYGLPHEKDEEVCWIRKIEAGCVDLVRCTFKNSALEYREGGSANINGWRKGVDGEWNCIVKTWPWRED</sequence>
<reference evidence="2" key="1">
    <citation type="journal article" date="2012" name="Science">
        <title>The Paleozoic origin of enzymatic lignin decomposition reconstructed from 31 fungal genomes.</title>
        <authorList>
            <person name="Floudas D."/>
            <person name="Binder M."/>
            <person name="Riley R."/>
            <person name="Barry K."/>
            <person name="Blanchette R.A."/>
            <person name="Henrissat B."/>
            <person name="Martinez A.T."/>
            <person name="Otillar R."/>
            <person name="Spatafora J.W."/>
            <person name="Yadav J.S."/>
            <person name="Aerts A."/>
            <person name="Benoit I."/>
            <person name="Boyd A."/>
            <person name="Carlson A."/>
            <person name="Copeland A."/>
            <person name="Coutinho P.M."/>
            <person name="de Vries R.P."/>
            <person name="Ferreira P."/>
            <person name="Findley K."/>
            <person name="Foster B."/>
            <person name="Gaskell J."/>
            <person name="Glotzer D."/>
            <person name="Gorecki P."/>
            <person name="Heitman J."/>
            <person name="Hesse C."/>
            <person name="Hori C."/>
            <person name="Igarashi K."/>
            <person name="Jurgens J.A."/>
            <person name="Kallen N."/>
            <person name="Kersten P."/>
            <person name="Kohler A."/>
            <person name="Kuees U."/>
            <person name="Kumar T.K.A."/>
            <person name="Kuo A."/>
            <person name="LaButti K."/>
            <person name="Larrondo L.F."/>
            <person name="Lindquist E."/>
            <person name="Ling A."/>
            <person name="Lombard V."/>
            <person name="Lucas S."/>
            <person name="Lundell T."/>
            <person name="Martin R."/>
            <person name="McLaughlin D.J."/>
            <person name="Morgenstern I."/>
            <person name="Morin E."/>
            <person name="Murat C."/>
            <person name="Nagy L.G."/>
            <person name="Nolan M."/>
            <person name="Ohm R.A."/>
            <person name="Patyshakuliyeva A."/>
            <person name="Rokas A."/>
            <person name="Ruiz-Duenas F.J."/>
            <person name="Sabat G."/>
            <person name="Salamov A."/>
            <person name="Samejima M."/>
            <person name="Schmutz J."/>
            <person name="Slot J.C."/>
            <person name="St John F."/>
            <person name="Stenlid J."/>
            <person name="Sun H."/>
            <person name="Sun S."/>
            <person name="Syed K."/>
            <person name="Tsang A."/>
            <person name="Wiebenga A."/>
            <person name="Young D."/>
            <person name="Pisabarro A."/>
            <person name="Eastwood D.C."/>
            <person name="Martin F."/>
            <person name="Cullen D."/>
            <person name="Grigoriev I.V."/>
            <person name="Hibbett D.S."/>
        </authorList>
    </citation>
    <scope>NUCLEOTIDE SEQUENCE [LARGE SCALE GENOMIC DNA]</scope>
    <source>
        <strain evidence="2">FP-91666</strain>
    </source>
</reference>
<dbReference type="GeneID" id="18802531"/>
<protein>
    <submittedName>
        <fullName evidence="1">Uncharacterized protein</fullName>
    </submittedName>
</protein>
<name>R7RVG7_STEHR</name>
<gene>
    <name evidence="1" type="ORF">STEHIDRAFT_164094</name>
</gene>
<accession>R7RVG7</accession>
<evidence type="ECO:0000313" key="2">
    <source>
        <dbReference type="Proteomes" id="UP000053927"/>
    </source>
</evidence>
<proteinExistence type="predicted"/>
<dbReference type="RefSeq" id="XP_007311885.1">
    <property type="nucleotide sequence ID" value="XM_007311823.1"/>
</dbReference>
<dbReference type="Proteomes" id="UP000053927">
    <property type="component" value="Unassembled WGS sequence"/>
</dbReference>
<dbReference type="KEGG" id="shs:STEHIDRAFT_164094"/>